<dbReference type="Pfam" id="PF00485">
    <property type="entry name" value="PRK"/>
    <property type="match status" value="1"/>
</dbReference>
<proteinExistence type="predicted"/>
<dbReference type="SUPFAM" id="SSF52540">
    <property type="entry name" value="P-loop containing nucleoside triphosphate hydrolases"/>
    <property type="match status" value="1"/>
</dbReference>
<accession>A0A1I6NUI1</accession>
<dbReference type="Gene3D" id="3.40.50.300">
    <property type="entry name" value="P-loop containing nucleotide triphosphate hydrolases"/>
    <property type="match status" value="1"/>
</dbReference>
<dbReference type="AlphaFoldDB" id="A0A1I6NUI1"/>
<dbReference type="RefSeq" id="WP_091832361.1">
    <property type="nucleotide sequence ID" value="NZ_FPAA01000001.1"/>
</dbReference>
<evidence type="ECO:0000313" key="3">
    <source>
        <dbReference type="Proteomes" id="UP000198660"/>
    </source>
</evidence>
<reference evidence="3" key="1">
    <citation type="submission" date="2016-10" db="EMBL/GenBank/DDBJ databases">
        <authorList>
            <person name="Varghese N."/>
            <person name="Submissions S."/>
        </authorList>
    </citation>
    <scope>NUCLEOTIDE SEQUENCE [LARGE SCALE GENOMIC DNA]</scope>
    <source>
        <strain evidence="3">DSM 45789</strain>
    </source>
</reference>
<evidence type="ECO:0000313" key="2">
    <source>
        <dbReference type="EMBL" id="SFS31607.1"/>
    </source>
</evidence>
<sequence>MVRHTQIKNIVDSILSLHCNHPIRVGVSGITASGKTTVANEIAQEIEHRGKNVIRTSIDHFHNCRKIRYRQGKDSAKGYYEDAHDYESFRDKLLIPLGPGGDRVYQTSSFDLARDEPVTPVPKLATSDMVLVVDGTFLFKEVLANQFDYKIFVDTSFDVARKRGAQRDERSFGSVEKAEAMFIKRYHAASERYLTEHSPKESANVVIMNNDLQNPAVIIR</sequence>
<protein>
    <submittedName>
        <fullName evidence="2">Uridine kinase</fullName>
    </submittedName>
</protein>
<dbReference type="EMBL" id="FPAA01000001">
    <property type="protein sequence ID" value="SFS31607.1"/>
    <property type="molecule type" value="Genomic_DNA"/>
</dbReference>
<dbReference type="Proteomes" id="UP000198660">
    <property type="component" value="Unassembled WGS sequence"/>
</dbReference>
<dbReference type="GO" id="GO:0005524">
    <property type="term" value="F:ATP binding"/>
    <property type="evidence" value="ECO:0007669"/>
    <property type="project" value="InterPro"/>
</dbReference>
<keyword evidence="2" id="KW-0418">Kinase</keyword>
<evidence type="ECO:0000259" key="1">
    <source>
        <dbReference type="Pfam" id="PF00485"/>
    </source>
</evidence>
<gene>
    <name evidence="2" type="ORF">SAMN05444972_101146</name>
</gene>
<keyword evidence="2" id="KW-0808">Transferase</keyword>
<dbReference type="InterPro" id="IPR027417">
    <property type="entry name" value="P-loop_NTPase"/>
</dbReference>
<dbReference type="PANTHER" id="PTHR10285">
    <property type="entry name" value="URIDINE KINASE"/>
    <property type="match status" value="1"/>
</dbReference>
<name>A0A1I6NUI1_9BACL</name>
<dbReference type="OrthoDB" id="1420794at2"/>
<dbReference type="GO" id="GO:0016301">
    <property type="term" value="F:kinase activity"/>
    <property type="evidence" value="ECO:0007669"/>
    <property type="project" value="UniProtKB-KW"/>
</dbReference>
<keyword evidence="3" id="KW-1185">Reference proteome</keyword>
<organism evidence="2 3">
    <name type="scientific">Marininema halotolerans</name>
    <dbReference type="NCBI Taxonomy" id="1155944"/>
    <lineage>
        <taxon>Bacteria</taxon>
        <taxon>Bacillati</taxon>
        <taxon>Bacillota</taxon>
        <taxon>Bacilli</taxon>
        <taxon>Bacillales</taxon>
        <taxon>Thermoactinomycetaceae</taxon>
        <taxon>Marininema</taxon>
    </lineage>
</organism>
<dbReference type="InterPro" id="IPR006083">
    <property type="entry name" value="PRK/URK"/>
</dbReference>
<feature type="domain" description="Phosphoribulokinase/uridine kinase" evidence="1">
    <location>
        <begin position="25"/>
        <end position="177"/>
    </location>
</feature>